<accession>A0A0U1Q3Q7</accession>
<dbReference type="STRING" id="1610491.AAV94_00030"/>
<name>A0A0U1Q3Q7_9BURK</name>
<gene>
    <name evidence="3" type="ORF">AAV94_00030</name>
</gene>
<feature type="domain" description="DUF11" evidence="1">
    <location>
        <begin position="233"/>
        <end position="302"/>
    </location>
</feature>
<dbReference type="NCBIfam" id="TIGR01451">
    <property type="entry name" value="B_ant_repeat"/>
    <property type="match status" value="1"/>
</dbReference>
<dbReference type="InterPro" id="IPR001434">
    <property type="entry name" value="OmcB-like_DUF11"/>
</dbReference>
<dbReference type="InterPro" id="IPR047589">
    <property type="entry name" value="DUF11_rpt"/>
</dbReference>
<dbReference type="PANTHER" id="PTHR34819">
    <property type="entry name" value="LARGE CYSTEINE-RICH PERIPLASMIC PROTEIN OMCB"/>
    <property type="match status" value="1"/>
</dbReference>
<dbReference type="Proteomes" id="UP000050580">
    <property type="component" value="Unassembled WGS sequence"/>
</dbReference>
<dbReference type="Pfam" id="PF20674">
    <property type="entry name" value="SpaA_3"/>
    <property type="match status" value="1"/>
</dbReference>
<dbReference type="InterPro" id="IPR048834">
    <property type="entry name" value="SpaA_pre-album"/>
</dbReference>
<evidence type="ECO:0000313" key="3">
    <source>
        <dbReference type="EMBL" id="KKW69374.1"/>
    </source>
</evidence>
<dbReference type="Gene3D" id="2.60.40.740">
    <property type="match status" value="1"/>
</dbReference>
<evidence type="ECO:0000259" key="2">
    <source>
        <dbReference type="Pfam" id="PF20674"/>
    </source>
</evidence>
<proteinExistence type="predicted"/>
<organism evidence="3 4">
    <name type="scientific">Lampropedia cohaerens</name>
    <dbReference type="NCBI Taxonomy" id="1610491"/>
    <lineage>
        <taxon>Bacteria</taxon>
        <taxon>Pseudomonadati</taxon>
        <taxon>Pseudomonadota</taxon>
        <taxon>Betaproteobacteria</taxon>
        <taxon>Burkholderiales</taxon>
        <taxon>Comamonadaceae</taxon>
        <taxon>Lampropedia</taxon>
    </lineage>
</organism>
<dbReference type="InterPro" id="IPR051172">
    <property type="entry name" value="Chlamydia_OmcB"/>
</dbReference>
<feature type="domain" description="SpaA-like prealbumin fold" evidence="2">
    <location>
        <begin position="111"/>
        <end position="228"/>
    </location>
</feature>
<dbReference type="Pfam" id="PF01345">
    <property type="entry name" value="DUF11"/>
    <property type="match status" value="1"/>
</dbReference>
<protein>
    <submittedName>
        <fullName evidence="3">Uncharacterized protein</fullName>
    </submittedName>
</protein>
<reference evidence="3 4" key="1">
    <citation type="submission" date="2015-05" db="EMBL/GenBank/DDBJ databases">
        <title>Draft genome sequence of Lampropedia sp. CT6, isolated from the microbial mat of a hot water spring, located at Manikaran, India.</title>
        <authorList>
            <person name="Tripathi C."/>
            <person name="Rani P."/>
            <person name="Mahato N.K."/>
            <person name="Lal R."/>
        </authorList>
    </citation>
    <scope>NUCLEOTIDE SEQUENCE [LARGE SCALE GENOMIC DNA]</scope>
    <source>
        <strain evidence="3 4">CT6</strain>
    </source>
</reference>
<dbReference type="EMBL" id="LBNQ01000003">
    <property type="protein sequence ID" value="KKW69374.1"/>
    <property type="molecule type" value="Genomic_DNA"/>
</dbReference>
<evidence type="ECO:0000259" key="1">
    <source>
        <dbReference type="Pfam" id="PF01345"/>
    </source>
</evidence>
<comment type="caution">
    <text evidence="3">The sequence shown here is derived from an EMBL/GenBank/DDBJ whole genome shotgun (WGS) entry which is preliminary data.</text>
</comment>
<sequence length="335" mass="33353">MGNLYALLGNIAWDGTALYRINGPMPQPTSSNVGPSNSNLNAVRLTNYFTSSQNYGGIAFDNGLLVLQVGTSSGNGVSTYQRVNPATGQFVGGSFSGIGGVDLASCQNPNTIRLQKNLPDGRIAPADQFTLSITGGGITGGNTATTSGSASGLQSAEAGPVIAQSGIQYTVSESGPNLGNYTSSLTCVNESSGQPIAVNVNAAGTSGTLTLPNTSGGEINVLCTFTNAVPSVDLGIEKTVTPTAAQVGDVLTYTLTVTNAGPATAVNAILTDQLPAEGLDCSAAVPVCTSSGGAVCPSGAIDLGDLTGTGITLPSIPMSGEIIVTLQCAVTEVGP</sequence>
<keyword evidence="4" id="KW-1185">Reference proteome</keyword>
<dbReference type="AlphaFoldDB" id="A0A0U1Q3Q7"/>
<evidence type="ECO:0000313" key="4">
    <source>
        <dbReference type="Proteomes" id="UP000050580"/>
    </source>
</evidence>